<organism evidence="2 3">
    <name type="scientific">Streptacidiphilus cavernicola</name>
    <dbReference type="NCBI Taxonomy" id="3342716"/>
    <lineage>
        <taxon>Bacteria</taxon>
        <taxon>Bacillati</taxon>
        <taxon>Actinomycetota</taxon>
        <taxon>Actinomycetes</taxon>
        <taxon>Kitasatosporales</taxon>
        <taxon>Streptomycetaceae</taxon>
        <taxon>Streptacidiphilus</taxon>
    </lineage>
</organism>
<evidence type="ECO:0000256" key="1">
    <source>
        <dbReference type="SAM" id="MobiDB-lite"/>
    </source>
</evidence>
<comment type="caution">
    <text evidence="2">The sequence shown here is derived from an EMBL/GenBank/DDBJ whole genome shotgun (WGS) entry which is preliminary data.</text>
</comment>
<dbReference type="Proteomes" id="UP001592531">
    <property type="component" value="Unassembled WGS sequence"/>
</dbReference>
<feature type="compositionally biased region" description="Basic and acidic residues" evidence="1">
    <location>
        <begin position="152"/>
        <end position="165"/>
    </location>
</feature>
<protein>
    <recommendedName>
        <fullName evidence="4">Helix-turn-helix domain-containing protein</fullName>
    </recommendedName>
</protein>
<reference evidence="2 3" key="1">
    <citation type="submission" date="2024-09" db="EMBL/GenBank/DDBJ databases">
        <authorList>
            <person name="Lee S.D."/>
        </authorList>
    </citation>
    <scope>NUCLEOTIDE SEQUENCE [LARGE SCALE GENOMIC DNA]</scope>
    <source>
        <strain evidence="2 3">N8-3</strain>
    </source>
</reference>
<proteinExistence type="predicted"/>
<dbReference type="EMBL" id="JBHFAB010000021">
    <property type="protein sequence ID" value="MFC1419805.1"/>
    <property type="molecule type" value="Genomic_DNA"/>
</dbReference>
<sequence>MTEESPQADTPATSEAAKLDEFRDTLGLCPWVPPATRGVAYELARWSVPHHPGGRQVAISHRELGTLLQVAPNTAKSHIDWLVLNGWLTVLKAGRRGGGENSRAVYLLAVPGVLPSGNWVSLGFGRYQLLNPVGLVKVTKKAVDDRVRLARAAQERKRGTPREEAQDTAQEARSTAQPSAEHRASQAQDTALTAQDTAHEAQSVNDGGFPQGWCRRNSPTPGAAAVRLRTAG</sequence>
<feature type="compositionally biased region" description="Low complexity" evidence="1">
    <location>
        <begin position="185"/>
        <end position="196"/>
    </location>
</feature>
<dbReference type="RefSeq" id="WP_380539807.1">
    <property type="nucleotide sequence ID" value="NZ_JBHFAB010000021.1"/>
</dbReference>
<evidence type="ECO:0008006" key="4">
    <source>
        <dbReference type="Google" id="ProtNLM"/>
    </source>
</evidence>
<feature type="region of interest" description="Disordered" evidence="1">
    <location>
        <begin position="152"/>
        <end position="232"/>
    </location>
</feature>
<accession>A0ABV6W1D4</accession>
<evidence type="ECO:0000313" key="2">
    <source>
        <dbReference type="EMBL" id="MFC1419805.1"/>
    </source>
</evidence>
<evidence type="ECO:0000313" key="3">
    <source>
        <dbReference type="Proteomes" id="UP001592531"/>
    </source>
</evidence>
<keyword evidence="3" id="KW-1185">Reference proteome</keyword>
<feature type="compositionally biased region" description="Polar residues" evidence="1">
    <location>
        <begin position="167"/>
        <end position="178"/>
    </location>
</feature>
<name>A0ABV6W1D4_9ACTN</name>
<gene>
    <name evidence="2" type="ORF">ACEZDE_24665</name>
</gene>